<comment type="caution">
    <text evidence="1">The sequence shown here is derived from an EMBL/GenBank/DDBJ whole genome shotgun (WGS) entry which is preliminary data.</text>
</comment>
<evidence type="ECO:0000313" key="1">
    <source>
        <dbReference type="EMBL" id="MBV2128183.1"/>
    </source>
</evidence>
<evidence type="ECO:0000313" key="2">
    <source>
        <dbReference type="Proteomes" id="UP000704611"/>
    </source>
</evidence>
<reference evidence="1 2" key="1">
    <citation type="submission" date="2021-06" db="EMBL/GenBank/DDBJ databases">
        <title>Rheinheimera indica sp. nov., isolated from deep-sea sediment.</title>
        <authorList>
            <person name="Wang Z."/>
            <person name="Zhang X.-Y."/>
        </authorList>
    </citation>
    <scope>NUCLEOTIDE SEQUENCE [LARGE SCALE GENOMIC DNA]</scope>
    <source>
        <strain evidence="1 2">SM2107</strain>
    </source>
</reference>
<dbReference type="Proteomes" id="UP000704611">
    <property type="component" value="Unassembled WGS sequence"/>
</dbReference>
<name>A0ABS6MHB9_9GAMM</name>
<proteinExistence type="predicted"/>
<keyword evidence="2" id="KW-1185">Reference proteome</keyword>
<dbReference type="Pfam" id="PF06992">
    <property type="entry name" value="Phage_lambda_P"/>
    <property type="match status" value="1"/>
</dbReference>
<dbReference type="RefSeq" id="WP_217667267.1">
    <property type="nucleotide sequence ID" value="NZ_JAHRID010000001.1"/>
</dbReference>
<dbReference type="EMBL" id="JAHRID010000001">
    <property type="protein sequence ID" value="MBV2128183.1"/>
    <property type="molecule type" value="Genomic_DNA"/>
</dbReference>
<gene>
    <name evidence="1" type="ORF">KQY15_03615</name>
</gene>
<accession>A0ABS6MHB9</accession>
<dbReference type="InterPro" id="IPR009731">
    <property type="entry name" value="P-like"/>
</dbReference>
<sequence>MQLRVAEVTEKLTAELLPVLTLYYPIFAAQHCNNPVNIQAVLGQFAERMVIEGVTRKGFYAGIEQLKKRAGASAFILNPQAFAELCKTALTANLPSLQDVMFEIIQRRGVERYNTQYQFSHELSRLINERKGAMIYQLTSIEFEKAIKSEYDSWAKRIAAGEQLPEARACLADHTKPDLPEYLKNPVEPTCRIAKLAAQRSQGKA</sequence>
<organism evidence="1 2">
    <name type="scientific">Arsukibacterium indicum</name>
    <dbReference type="NCBI Taxonomy" id="2848612"/>
    <lineage>
        <taxon>Bacteria</taxon>
        <taxon>Pseudomonadati</taxon>
        <taxon>Pseudomonadota</taxon>
        <taxon>Gammaproteobacteria</taxon>
        <taxon>Chromatiales</taxon>
        <taxon>Chromatiaceae</taxon>
        <taxon>Arsukibacterium</taxon>
    </lineage>
</organism>
<protein>
    <submittedName>
        <fullName evidence="1">Uncharacterized protein</fullName>
    </submittedName>
</protein>